<keyword evidence="3" id="KW-1185">Reference proteome</keyword>
<evidence type="ECO:0000313" key="3">
    <source>
        <dbReference type="Proteomes" id="UP001597327"/>
    </source>
</evidence>
<evidence type="ECO:0000256" key="1">
    <source>
        <dbReference type="SAM" id="MobiDB-lite"/>
    </source>
</evidence>
<sequence length="398" mass="42564">MPALAISDVYESAPERDPADALQVPPTGPGYSFSGPARVENGLRVFSLVQQGETVSLKGDGLVLSRLRELSVLQGLEKAQATESFIEGLKQAANRPVDFVQSTVADPLGTARETANGVGKVIGRITTGVEKAVTGDIGSAGELARAFTGQDRARRELALSLGVDPYTSYAPLSQALDRAARVSAAGSMTVNAMLALVPGGLAVQAVGGAQNLRQTVLDDSRQELLDRTRQKLLEQRIRPDLVDRLMASTRFTPTELAVIAYHLDELKEMDGKDGLVELAADAPDRGMAYAELRRLVLLVDYRSRVAPLTRVRLVAGLPVAFTGDGRALVALPLDSLAWTQDMATRFTRLEEELSNASPAPSFVEVIIPGDMTDQAAERLVSLGWDVTATFPLPDSPVH</sequence>
<feature type="region of interest" description="Disordered" evidence="1">
    <location>
        <begin position="12"/>
        <end position="31"/>
    </location>
</feature>
<gene>
    <name evidence="2" type="ORF">ACFSC7_18335</name>
</gene>
<organism evidence="2 3">
    <name type="scientific">Roseibium aestuarii</name>
    <dbReference type="NCBI Taxonomy" id="2600299"/>
    <lineage>
        <taxon>Bacteria</taxon>
        <taxon>Pseudomonadati</taxon>
        <taxon>Pseudomonadota</taxon>
        <taxon>Alphaproteobacteria</taxon>
        <taxon>Hyphomicrobiales</taxon>
        <taxon>Stappiaceae</taxon>
        <taxon>Roseibium</taxon>
    </lineage>
</organism>
<dbReference type="RefSeq" id="WP_149893338.1">
    <property type="nucleotide sequence ID" value="NZ_JBHUFA010000016.1"/>
</dbReference>
<name>A0ABW4JZQ4_9HYPH</name>
<reference evidence="3" key="1">
    <citation type="journal article" date="2019" name="Int. J. Syst. Evol. Microbiol.">
        <title>The Global Catalogue of Microorganisms (GCM) 10K type strain sequencing project: providing services to taxonomists for standard genome sequencing and annotation.</title>
        <authorList>
            <consortium name="The Broad Institute Genomics Platform"/>
            <consortium name="The Broad Institute Genome Sequencing Center for Infectious Disease"/>
            <person name="Wu L."/>
            <person name="Ma J."/>
        </authorList>
    </citation>
    <scope>NUCLEOTIDE SEQUENCE [LARGE SCALE GENOMIC DNA]</scope>
    <source>
        <strain evidence="3">JCM 3369</strain>
    </source>
</reference>
<dbReference type="EMBL" id="JBHUFA010000016">
    <property type="protein sequence ID" value="MFD1697480.1"/>
    <property type="molecule type" value="Genomic_DNA"/>
</dbReference>
<protein>
    <submittedName>
        <fullName evidence="2">Uncharacterized protein</fullName>
    </submittedName>
</protein>
<comment type="caution">
    <text evidence="2">The sequence shown here is derived from an EMBL/GenBank/DDBJ whole genome shotgun (WGS) entry which is preliminary data.</text>
</comment>
<dbReference type="Proteomes" id="UP001597327">
    <property type="component" value="Unassembled WGS sequence"/>
</dbReference>
<proteinExistence type="predicted"/>
<evidence type="ECO:0000313" key="2">
    <source>
        <dbReference type="EMBL" id="MFD1697480.1"/>
    </source>
</evidence>
<accession>A0ABW4JZQ4</accession>